<dbReference type="Proteomes" id="UP000265515">
    <property type="component" value="Unassembled WGS sequence"/>
</dbReference>
<keyword evidence="7" id="KW-1185">Reference proteome</keyword>
<evidence type="ECO:0000256" key="5">
    <source>
        <dbReference type="SAM" id="Phobius"/>
    </source>
</evidence>
<organism evidence="6 7">
    <name type="scientific">Chara braunii</name>
    <name type="common">Braun's stonewort</name>
    <dbReference type="NCBI Taxonomy" id="69332"/>
    <lineage>
        <taxon>Eukaryota</taxon>
        <taxon>Viridiplantae</taxon>
        <taxon>Streptophyta</taxon>
        <taxon>Charophyceae</taxon>
        <taxon>Charales</taxon>
        <taxon>Characeae</taxon>
        <taxon>Chara</taxon>
    </lineage>
</organism>
<dbReference type="OMA" id="FESPCTK"/>
<proteinExistence type="inferred from homology"/>
<name>A0A388L2Y2_CHABU</name>
<dbReference type="AlphaFoldDB" id="A0A388L2Y2"/>
<gene>
    <name evidence="6" type="ORF">CBR_g22884</name>
</gene>
<dbReference type="Gene3D" id="3.30.420.150">
    <property type="entry name" value="Exopolyphosphatase. Domain 2"/>
    <property type="match status" value="1"/>
</dbReference>
<dbReference type="Pfam" id="PF01150">
    <property type="entry name" value="GDA1_CD39"/>
    <property type="match status" value="2"/>
</dbReference>
<dbReference type="OrthoDB" id="6372431at2759"/>
<evidence type="ECO:0000256" key="3">
    <source>
        <dbReference type="PIRSR" id="PIRSR600407-1"/>
    </source>
</evidence>
<dbReference type="GO" id="GO:0009134">
    <property type="term" value="P:nucleoside diphosphate catabolic process"/>
    <property type="evidence" value="ECO:0007669"/>
    <property type="project" value="TreeGrafter"/>
</dbReference>
<evidence type="ECO:0000256" key="1">
    <source>
        <dbReference type="ARBA" id="ARBA00009283"/>
    </source>
</evidence>
<keyword evidence="5" id="KW-1133">Transmembrane helix</keyword>
<dbReference type="GO" id="GO:0016020">
    <property type="term" value="C:membrane"/>
    <property type="evidence" value="ECO:0007669"/>
    <property type="project" value="TreeGrafter"/>
</dbReference>
<keyword evidence="2" id="KW-0378">Hydrolase</keyword>
<keyword evidence="5" id="KW-0472">Membrane</keyword>
<evidence type="ECO:0008006" key="8">
    <source>
        <dbReference type="Google" id="ProtNLM"/>
    </source>
</evidence>
<protein>
    <recommendedName>
        <fullName evidence="8">Apyrase</fullName>
    </recommendedName>
</protein>
<reference evidence="6 7" key="1">
    <citation type="journal article" date="2018" name="Cell">
        <title>The Chara Genome: Secondary Complexity and Implications for Plant Terrestrialization.</title>
        <authorList>
            <person name="Nishiyama T."/>
            <person name="Sakayama H."/>
            <person name="Vries J.D."/>
            <person name="Buschmann H."/>
            <person name="Saint-Marcoux D."/>
            <person name="Ullrich K.K."/>
            <person name="Haas F.B."/>
            <person name="Vanderstraeten L."/>
            <person name="Becker D."/>
            <person name="Lang D."/>
            <person name="Vosolsobe S."/>
            <person name="Rombauts S."/>
            <person name="Wilhelmsson P.K.I."/>
            <person name="Janitza P."/>
            <person name="Kern R."/>
            <person name="Heyl A."/>
            <person name="Rumpler F."/>
            <person name="Villalobos L.I.A.C."/>
            <person name="Clay J.M."/>
            <person name="Skokan R."/>
            <person name="Toyoda A."/>
            <person name="Suzuki Y."/>
            <person name="Kagoshima H."/>
            <person name="Schijlen E."/>
            <person name="Tajeshwar N."/>
            <person name="Catarino B."/>
            <person name="Hetherington A.J."/>
            <person name="Saltykova A."/>
            <person name="Bonnot C."/>
            <person name="Breuninger H."/>
            <person name="Symeonidi A."/>
            <person name="Radhakrishnan G.V."/>
            <person name="Van Nieuwerburgh F."/>
            <person name="Deforce D."/>
            <person name="Chang C."/>
            <person name="Karol K.G."/>
            <person name="Hedrich R."/>
            <person name="Ulvskov P."/>
            <person name="Glockner G."/>
            <person name="Delwiche C.F."/>
            <person name="Petrasek J."/>
            <person name="Van de Peer Y."/>
            <person name="Friml J."/>
            <person name="Beilby M."/>
            <person name="Dolan L."/>
            <person name="Kohara Y."/>
            <person name="Sugano S."/>
            <person name="Fujiyama A."/>
            <person name="Delaux P.-M."/>
            <person name="Quint M."/>
            <person name="TheiBen G."/>
            <person name="Hagemann M."/>
            <person name="Harholt J."/>
            <person name="Dunand C."/>
            <person name="Zachgo S."/>
            <person name="Langdale J."/>
            <person name="Maumus F."/>
            <person name="Straeten D.V.D."/>
            <person name="Gould S.B."/>
            <person name="Rensing S.A."/>
        </authorList>
    </citation>
    <scope>NUCLEOTIDE SEQUENCE [LARGE SCALE GENOMIC DNA]</scope>
    <source>
        <strain evidence="6 7">S276</strain>
    </source>
</reference>
<dbReference type="InterPro" id="IPR000407">
    <property type="entry name" value="GDA1_CD39_NTPase"/>
</dbReference>
<keyword evidence="5" id="KW-0812">Transmembrane</keyword>
<evidence type="ECO:0000313" key="7">
    <source>
        <dbReference type="Proteomes" id="UP000265515"/>
    </source>
</evidence>
<dbReference type="EMBL" id="BFEA01000250">
    <property type="protein sequence ID" value="GBG76667.1"/>
    <property type="molecule type" value="Genomic_DNA"/>
</dbReference>
<dbReference type="PANTHER" id="PTHR11782:SF125">
    <property type="entry name" value="APYRASE 7-RELATED"/>
    <property type="match status" value="1"/>
</dbReference>
<dbReference type="Gene3D" id="3.30.420.40">
    <property type="match status" value="1"/>
</dbReference>
<evidence type="ECO:0000256" key="4">
    <source>
        <dbReference type="SAM" id="MobiDB-lite"/>
    </source>
</evidence>
<comment type="caution">
    <text evidence="6">The sequence shown here is derived from an EMBL/GenBank/DDBJ whole genome shotgun (WGS) entry which is preliminary data.</text>
</comment>
<accession>A0A388L2Y2</accession>
<sequence>MYPCLACISRTRVYVYAWRQGTNGSLPKVEERINNAVPQKKGLAYRRMETEPGLDKFVGNAEGIRDALKPLLDWAIEEVPSSRHSRTPIFLFATAGTSVQFRQDWARIISGIEEAVYGWIALNYMMRTIERPETRYVLGALDLGGSSLEVTFVPSKSSRVKHPANVTILSSKYNLYAHSHSGFGLNDAFEKSVLQLMREAAPSTVDKWQSIPVLKHPCLHAGYNKTYTRSKATLKVQDGKGETSTLKDKNRGGVEVEVSNGQREPQKLRTRKDQSKVLAEDAHYNKKALLVRDNEDNTDVFAEYKSVRLIGAPDWSKCRSLARAVVHNVPPCAGSCALGTSQPPLRGQFYALTGFFVVFHFFNLQMRDTLDKLLQVGKTFCERSWKSIDKQHHGVKNLDRYCFRAPYVVALLKEGLGLRQDQITVGSGDMGWTLGAALYEAGAFKSRKRKTRRGHPLNGFLDGQRRMAGIDMEVLAAMVLIAALAVAIGGASLWKWWRRRVRRKGFPPPGPHSLPKTWVPSARFGTLRGSDRESRSRSYFNSDGERTTTRPWNPSPEGANFAQGYVAPTTLPMSRVQKGNVKEQTLGGNQPEEESKVIDDQPEQEMDVTMAMILVLRKWTRTSVYLFVY</sequence>
<feature type="active site" description="Proton acceptor" evidence="3">
    <location>
        <position position="114"/>
    </location>
</feature>
<feature type="region of interest" description="Disordered" evidence="4">
    <location>
        <begin position="524"/>
        <end position="561"/>
    </location>
</feature>
<dbReference type="STRING" id="69332.A0A388L2Y2"/>
<evidence type="ECO:0000313" key="6">
    <source>
        <dbReference type="EMBL" id="GBG76667.1"/>
    </source>
</evidence>
<comment type="similarity">
    <text evidence="1">Belongs to the GDA1/CD39 NTPase family.</text>
</comment>
<evidence type="ECO:0000256" key="2">
    <source>
        <dbReference type="ARBA" id="ARBA00022801"/>
    </source>
</evidence>
<dbReference type="PANTHER" id="PTHR11782">
    <property type="entry name" value="ADENOSINE/GUANOSINE DIPHOSPHATASE"/>
    <property type="match status" value="1"/>
</dbReference>
<dbReference type="Gramene" id="GBG76667">
    <property type="protein sequence ID" value="GBG76667"/>
    <property type="gene ID" value="CBR_g22884"/>
</dbReference>
<dbReference type="GO" id="GO:0017110">
    <property type="term" value="F:nucleoside diphosphate phosphatase activity"/>
    <property type="evidence" value="ECO:0007669"/>
    <property type="project" value="TreeGrafter"/>
</dbReference>
<feature type="transmembrane region" description="Helical" evidence="5">
    <location>
        <begin position="474"/>
        <end position="494"/>
    </location>
</feature>